<dbReference type="Gene3D" id="3.30.300.30">
    <property type="match status" value="1"/>
</dbReference>
<dbReference type="Gene3D" id="3.40.50.12780">
    <property type="entry name" value="N-terminal domain of ligase-like"/>
    <property type="match status" value="1"/>
</dbReference>
<dbReference type="EMBL" id="JAERRB010000009">
    <property type="protein sequence ID" value="MBL0743984.1"/>
    <property type="molecule type" value="Genomic_DNA"/>
</dbReference>
<dbReference type="EC" id="6.2.1.16" evidence="7"/>
<evidence type="ECO:0000259" key="5">
    <source>
        <dbReference type="Pfam" id="PF00501"/>
    </source>
</evidence>
<dbReference type="GO" id="GO:0030729">
    <property type="term" value="F:acetoacetate-CoA ligase activity"/>
    <property type="evidence" value="ECO:0007669"/>
    <property type="project" value="UniProtKB-EC"/>
</dbReference>
<comment type="similarity">
    <text evidence="1">Belongs to the ATP-dependent AMP-binding enzyme family.</text>
</comment>
<accession>A0ABS1KWZ0</accession>
<proteinExistence type="inferred from homology"/>
<gene>
    <name evidence="7" type="ORF">JI741_22315</name>
</gene>
<feature type="domain" description="Acetyl-coenzyme A synthetase N-terminal" evidence="6">
    <location>
        <begin position="37"/>
        <end position="92"/>
    </location>
</feature>
<evidence type="ECO:0000256" key="3">
    <source>
        <dbReference type="ARBA" id="ARBA00022741"/>
    </source>
</evidence>
<dbReference type="NCBIfam" id="TIGR01217">
    <property type="entry name" value="ac_ac_CoA_syn"/>
    <property type="match status" value="1"/>
</dbReference>
<dbReference type="SUPFAM" id="SSF56801">
    <property type="entry name" value="Acetyl-CoA synthetase-like"/>
    <property type="match status" value="1"/>
</dbReference>
<evidence type="ECO:0000256" key="4">
    <source>
        <dbReference type="ARBA" id="ARBA00022840"/>
    </source>
</evidence>
<sequence>MKPTPLWTPSAAANRHTNLTAFMQWLREKKHMHFEYYGQLWEWSVTEPDEFWEHLWHYFDIVHDGTFATVTNGEPMPHTRWFEGTHLNYAEHIFRKASAVYPAIVFKDETGLGREVSWKELKNQTAALQNFLLERGLNVGDRVAAYLPCVPEATVALLAASGLGATWSSCSPDFGTPAVIDRFAQIEPKVLIAVDHYRYGGKVFDKTTTVQELIRALPTVETVIVISEKNTAFIHPTVNIVSWQEVMQRQGHAPVFRRVPFNHPLWVLYSSGTTGLPKAIVHSQGGILLEQLKYGTFHNDFHAGERCFWYTTTGWMMWNYIHGALLAGATMVLYDGSPAYPDLKTLWQFAQDAGIHHFGTSAGFILANLKEGIAPGKDFSLSTLRSISSTGSTLPPEGFAWVYGKLKKDIWLVSMSGGTDVCSAFVGGNPTWPVYAGEIQCRALGCNLQAFDEDGQPVHDDVGEMVITTPMPSMPIFFWNDKTFKRYTESYFDTYPGVWRHGDWVRITPRQGVVIYGRSDATLNRGGVRIGTSEIYRAVDKVAEVKDSLIICLEKDGGQFWMPLFVVMQPGVPLTDEIKKKINTTLRTDYSPRHVPDEIVAVPDIPYTMSGKKTETPVKKVLMGKKVKDVVNAGALRNPEAMEFFVGFGGKK</sequence>
<name>A0ABS1KWZ0_9BACT</name>
<dbReference type="Pfam" id="PF16177">
    <property type="entry name" value="ACAS_N"/>
    <property type="match status" value="1"/>
</dbReference>
<comment type="caution">
    <text evidence="7">The sequence shown here is derived from an EMBL/GenBank/DDBJ whole genome shotgun (WGS) entry which is preliminary data.</text>
</comment>
<dbReference type="Proteomes" id="UP000613030">
    <property type="component" value="Unassembled WGS sequence"/>
</dbReference>
<keyword evidence="4" id="KW-0067">ATP-binding</keyword>
<evidence type="ECO:0000256" key="2">
    <source>
        <dbReference type="ARBA" id="ARBA00022598"/>
    </source>
</evidence>
<protein>
    <submittedName>
        <fullName evidence="7">Acetoacetate--CoA ligase</fullName>
        <ecNumber evidence="7">6.2.1.16</ecNumber>
    </submittedName>
</protein>
<dbReference type="InterPro" id="IPR005914">
    <property type="entry name" value="Acac_CoA_synth"/>
</dbReference>
<dbReference type="PANTHER" id="PTHR42921">
    <property type="entry name" value="ACETOACETYL-COA SYNTHETASE"/>
    <property type="match status" value="1"/>
</dbReference>
<evidence type="ECO:0000259" key="6">
    <source>
        <dbReference type="Pfam" id="PF16177"/>
    </source>
</evidence>
<evidence type="ECO:0000313" key="8">
    <source>
        <dbReference type="Proteomes" id="UP000613030"/>
    </source>
</evidence>
<dbReference type="NCBIfam" id="NF002937">
    <property type="entry name" value="PRK03584.1"/>
    <property type="match status" value="1"/>
</dbReference>
<dbReference type="PANTHER" id="PTHR42921:SF1">
    <property type="entry name" value="ACETOACETYL-COA SYNTHETASE"/>
    <property type="match status" value="1"/>
</dbReference>
<evidence type="ECO:0000256" key="1">
    <source>
        <dbReference type="ARBA" id="ARBA00006432"/>
    </source>
</evidence>
<dbReference type="InterPro" id="IPR045851">
    <property type="entry name" value="AMP-bd_C_sf"/>
</dbReference>
<dbReference type="PROSITE" id="PS00455">
    <property type="entry name" value="AMP_BINDING"/>
    <property type="match status" value="1"/>
</dbReference>
<evidence type="ECO:0000313" key="7">
    <source>
        <dbReference type="EMBL" id="MBL0743984.1"/>
    </source>
</evidence>
<dbReference type="InterPro" id="IPR000873">
    <property type="entry name" value="AMP-dep_synth/lig_dom"/>
</dbReference>
<keyword evidence="2 7" id="KW-0436">Ligase</keyword>
<dbReference type="InterPro" id="IPR042099">
    <property type="entry name" value="ANL_N_sf"/>
</dbReference>
<dbReference type="Pfam" id="PF00501">
    <property type="entry name" value="AMP-binding"/>
    <property type="match status" value="1"/>
</dbReference>
<reference evidence="7 8" key="1">
    <citation type="submission" date="2021-01" db="EMBL/GenBank/DDBJ databases">
        <title>Chryseolinea sp. Jin1 Genome sequencing and assembly.</title>
        <authorList>
            <person name="Kim I."/>
        </authorList>
    </citation>
    <scope>NUCLEOTIDE SEQUENCE [LARGE SCALE GENOMIC DNA]</scope>
    <source>
        <strain evidence="7 8">Jin1</strain>
    </source>
</reference>
<dbReference type="InterPro" id="IPR020845">
    <property type="entry name" value="AMP-binding_CS"/>
</dbReference>
<dbReference type="RefSeq" id="WP_202013637.1">
    <property type="nucleotide sequence ID" value="NZ_JAERRB010000009.1"/>
</dbReference>
<keyword evidence="3" id="KW-0547">Nucleotide-binding</keyword>
<feature type="domain" description="AMP-dependent synthetase/ligase" evidence="5">
    <location>
        <begin position="102"/>
        <end position="470"/>
    </location>
</feature>
<dbReference type="InterPro" id="IPR032387">
    <property type="entry name" value="ACAS_N"/>
</dbReference>
<organism evidence="7 8">
    <name type="scientific">Chryseolinea lacunae</name>
    <dbReference type="NCBI Taxonomy" id="2801331"/>
    <lineage>
        <taxon>Bacteria</taxon>
        <taxon>Pseudomonadati</taxon>
        <taxon>Bacteroidota</taxon>
        <taxon>Cytophagia</taxon>
        <taxon>Cytophagales</taxon>
        <taxon>Fulvivirgaceae</taxon>
        <taxon>Chryseolinea</taxon>
    </lineage>
</organism>
<keyword evidence="8" id="KW-1185">Reference proteome</keyword>